<evidence type="ECO:0000256" key="2">
    <source>
        <dbReference type="SAM" id="MobiDB-lite"/>
    </source>
</evidence>
<evidence type="ECO:0000256" key="1">
    <source>
        <dbReference type="ARBA" id="ARBA00023125"/>
    </source>
</evidence>
<feature type="compositionally biased region" description="Low complexity" evidence="2">
    <location>
        <begin position="182"/>
        <end position="203"/>
    </location>
</feature>
<dbReference type="InterPro" id="IPR032783">
    <property type="entry name" value="AraC_lig"/>
</dbReference>
<comment type="caution">
    <text evidence="4">The sequence shown here is derived from an EMBL/GenBank/DDBJ whole genome shotgun (WGS) entry which is preliminary data.</text>
</comment>
<feature type="compositionally biased region" description="Pro residues" evidence="2">
    <location>
        <begin position="283"/>
        <end position="301"/>
    </location>
</feature>
<gene>
    <name evidence="4" type="ORF">HDA36_001089</name>
</gene>
<proteinExistence type="predicted"/>
<reference evidence="4 5" key="1">
    <citation type="submission" date="2020-08" db="EMBL/GenBank/DDBJ databases">
        <title>Sequencing the genomes of 1000 actinobacteria strains.</title>
        <authorList>
            <person name="Klenk H.-P."/>
        </authorList>
    </citation>
    <scope>NUCLEOTIDE SEQUENCE [LARGE SCALE GENOMIC DNA]</scope>
    <source>
        <strain evidence="4 5">DSM 44551</strain>
    </source>
</reference>
<feature type="region of interest" description="Disordered" evidence="2">
    <location>
        <begin position="81"/>
        <end position="161"/>
    </location>
</feature>
<dbReference type="Pfam" id="PF12852">
    <property type="entry name" value="Cupin_6"/>
    <property type="match status" value="1"/>
</dbReference>
<feature type="compositionally biased region" description="Low complexity" evidence="2">
    <location>
        <begin position="211"/>
        <end position="233"/>
    </location>
</feature>
<dbReference type="Proteomes" id="UP000572635">
    <property type="component" value="Unassembled WGS sequence"/>
</dbReference>
<sequence>MRAVACRRVQHEAMDPSADPLKGVRACTAAFCRAVLDPPWAPRIADGAALALSTAVRGRAWVVPDHGGPVVMRTGDAAIVKGPLHRRRRSGHRPGPRRPRRQPPDHRGRRRRHGHPAARAAHRRAHPRRFGDGGRRKPPGGRRRHRAAAERPAEIVPAREAGVQKPVMAFLADESAGTARPSRPSSSGCWTSRSSRRCAPGSPGRRRRPRAGAGRTATGWSALRRGRSTTTRPAPGPSPASRRRPDARGPPSRSGSARWSANPPWPTRPAGGSRSRPTCSAPPTSPSRPSPTGPATPARSP</sequence>
<keyword evidence="1" id="KW-0238">DNA-binding</keyword>
<feature type="compositionally biased region" description="Basic residues" evidence="2">
    <location>
        <begin position="136"/>
        <end position="146"/>
    </location>
</feature>
<name>A0A7W8VCI4_9ACTN</name>
<evidence type="ECO:0000313" key="4">
    <source>
        <dbReference type="EMBL" id="MBB5431005.1"/>
    </source>
</evidence>
<feature type="region of interest" description="Disordered" evidence="2">
    <location>
        <begin position="174"/>
        <end position="301"/>
    </location>
</feature>
<organism evidence="4 5">
    <name type="scientific">Nocardiopsis composta</name>
    <dbReference type="NCBI Taxonomy" id="157465"/>
    <lineage>
        <taxon>Bacteria</taxon>
        <taxon>Bacillati</taxon>
        <taxon>Actinomycetota</taxon>
        <taxon>Actinomycetes</taxon>
        <taxon>Streptosporangiales</taxon>
        <taxon>Nocardiopsidaceae</taxon>
        <taxon>Nocardiopsis</taxon>
    </lineage>
</organism>
<feature type="compositionally biased region" description="Basic residues" evidence="2">
    <location>
        <begin position="83"/>
        <end position="128"/>
    </location>
</feature>
<evidence type="ECO:0000313" key="5">
    <source>
        <dbReference type="Proteomes" id="UP000572635"/>
    </source>
</evidence>
<feature type="domain" description="AraC-type transcription regulator ligand-binding" evidence="3">
    <location>
        <begin position="18"/>
        <end position="113"/>
    </location>
</feature>
<protein>
    <recommendedName>
        <fullName evidence="3">AraC-type transcription regulator ligand-binding domain-containing protein</fullName>
    </recommendedName>
</protein>
<dbReference type="EMBL" id="JACHDB010000001">
    <property type="protein sequence ID" value="MBB5431005.1"/>
    <property type="molecule type" value="Genomic_DNA"/>
</dbReference>
<keyword evidence="5" id="KW-1185">Reference proteome</keyword>
<feature type="compositionally biased region" description="Low complexity" evidence="2">
    <location>
        <begin position="273"/>
        <end position="282"/>
    </location>
</feature>
<accession>A0A7W8VCI4</accession>
<dbReference type="AlphaFoldDB" id="A0A7W8VCI4"/>
<dbReference type="GO" id="GO:0003677">
    <property type="term" value="F:DNA binding"/>
    <property type="evidence" value="ECO:0007669"/>
    <property type="project" value="UniProtKB-KW"/>
</dbReference>
<evidence type="ECO:0000259" key="3">
    <source>
        <dbReference type="Pfam" id="PF12852"/>
    </source>
</evidence>